<feature type="compositionally biased region" description="Basic and acidic residues" evidence="1">
    <location>
        <begin position="188"/>
        <end position="199"/>
    </location>
</feature>
<feature type="domain" description="Transcription activator GCR1-like" evidence="2">
    <location>
        <begin position="315"/>
        <end position="390"/>
    </location>
</feature>
<dbReference type="PANTHER" id="PTHR37784">
    <property type="entry name" value="PROTEIN MSN1"/>
    <property type="match status" value="1"/>
</dbReference>
<name>A0A4U6XCK3_9PEZI</name>
<dbReference type="EMBL" id="PJEX01000299">
    <property type="protein sequence ID" value="TKW51517.1"/>
    <property type="molecule type" value="Genomic_DNA"/>
</dbReference>
<feature type="compositionally biased region" description="Basic and acidic residues" evidence="1">
    <location>
        <begin position="216"/>
        <end position="233"/>
    </location>
</feature>
<dbReference type="InterPro" id="IPR052146">
    <property type="entry name" value="HOT1"/>
</dbReference>
<evidence type="ECO:0000256" key="1">
    <source>
        <dbReference type="SAM" id="MobiDB-lite"/>
    </source>
</evidence>
<keyword evidence="4" id="KW-1185">Reference proteome</keyword>
<dbReference type="GO" id="GO:0000978">
    <property type="term" value="F:RNA polymerase II cis-regulatory region sequence-specific DNA binding"/>
    <property type="evidence" value="ECO:0007669"/>
    <property type="project" value="TreeGrafter"/>
</dbReference>
<feature type="region of interest" description="Disordered" evidence="1">
    <location>
        <begin position="1"/>
        <end position="26"/>
    </location>
</feature>
<dbReference type="AlphaFoldDB" id="A0A4U6XCK3"/>
<dbReference type="InterPro" id="IPR022210">
    <property type="entry name" value="TF_GCR1-like"/>
</dbReference>
<organism evidence="3 4">
    <name type="scientific">Colletotrichum tanaceti</name>
    <dbReference type="NCBI Taxonomy" id="1306861"/>
    <lineage>
        <taxon>Eukaryota</taxon>
        <taxon>Fungi</taxon>
        <taxon>Dikarya</taxon>
        <taxon>Ascomycota</taxon>
        <taxon>Pezizomycotina</taxon>
        <taxon>Sordariomycetes</taxon>
        <taxon>Hypocreomycetidae</taxon>
        <taxon>Glomerellales</taxon>
        <taxon>Glomerellaceae</taxon>
        <taxon>Colletotrichum</taxon>
        <taxon>Colletotrichum destructivum species complex</taxon>
    </lineage>
</organism>
<dbReference type="Proteomes" id="UP000310108">
    <property type="component" value="Unassembled WGS sequence"/>
</dbReference>
<gene>
    <name evidence="3" type="ORF">CTA1_1306</name>
</gene>
<accession>A0A4U6XCK3</accession>
<dbReference type="Pfam" id="PF12550">
    <property type="entry name" value="GCR1_C"/>
    <property type="match status" value="1"/>
</dbReference>
<dbReference type="PANTHER" id="PTHR37784:SF2">
    <property type="entry name" value="HIGH-OSMOLARITY-INDUCED TRANSCRIPTION PROTEIN 1"/>
    <property type="match status" value="1"/>
</dbReference>
<feature type="compositionally biased region" description="Acidic residues" evidence="1">
    <location>
        <begin position="431"/>
        <end position="447"/>
    </location>
</feature>
<feature type="region of interest" description="Disordered" evidence="1">
    <location>
        <begin position="141"/>
        <end position="249"/>
    </location>
</feature>
<protein>
    <recommendedName>
        <fullName evidence="2">Transcription activator GCR1-like domain-containing protein</fullName>
    </recommendedName>
</protein>
<dbReference type="OrthoDB" id="428577at2759"/>
<dbReference type="GO" id="GO:0060963">
    <property type="term" value="P:positive regulation of ribosomal protein gene transcription by RNA polymerase II"/>
    <property type="evidence" value="ECO:0007669"/>
    <property type="project" value="TreeGrafter"/>
</dbReference>
<comment type="caution">
    <text evidence="3">The sequence shown here is derived from an EMBL/GenBank/DDBJ whole genome shotgun (WGS) entry which is preliminary data.</text>
</comment>
<feature type="compositionally biased region" description="Acidic residues" evidence="1">
    <location>
        <begin position="10"/>
        <end position="26"/>
    </location>
</feature>
<evidence type="ECO:0000259" key="2">
    <source>
        <dbReference type="Pfam" id="PF12550"/>
    </source>
</evidence>
<reference evidence="3 4" key="1">
    <citation type="journal article" date="2019" name="PLoS ONE">
        <title>Comparative genome analysis indicates high evolutionary potential of pathogenicity genes in Colletotrichum tanaceti.</title>
        <authorList>
            <person name="Lelwala R.V."/>
            <person name="Korhonen P.K."/>
            <person name="Young N.D."/>
            <person name="Scott J.B."/>
            <person name="Ades P.A."/>
            <person name="Gasser R.B."/>
            <person name="Taylor P.W.J."/>
        </authorList>
    </citation>
    <scope>NUCLEOTIDE SEQUENCE [LARGE SCALE GENOMIC DNA]</scope>
    <source>
        <strain evidence="3">BRIP57314</strain>
    </source>
</reference>
<evidence type="ECO:0000313" key="4">
    <source>
        <dbReference type="Proteomes" id="UP000310108"/>
    </source>
</evidence>
<feature type="compositionally biased region" description="Basic residues" evidence="1">
    <location>
        <begin position="412"/>
        <end position="426"/>
    </location>
</feature>
<proteinExistence type="predicted"/>
<dbReference type="GO" id="GO:0000981">
    <property type="term" value="F:DNA-binding transcription factor activity, RNA polymerase II-specific"/>
    <property type="evidence" value="ECO:0007669"/>
    <property type="project" value="TreeGrafter"/>
</dbReference>
<dbReference type="STRING" id="1306861.A0A4U6XCK3"/>
<feature type="region of interest" description="Disordered" evidence="1">
    <location>
        <begin position="409"/>
        <end position="451"/>
    </location>
</feature>
<sequence length="523" mass="58928">MTRVKLVDYSESDGEGACEDDSGDADEPVVLRLRPPEPQSENELAQIVIELQHQYTKEVEEVQGRQGEYERHLRVWKTQVEDRLQMQVNVMAAIIKVSAGYRIEALLPVCDAACEQPVLTGSKKVFGVDAADPAIRDYARRSHDGAKPQVPPTSLPTVSANVEPHVPSSERRGITCRQSSPAHAIEASPKRISRDENGGHRLTTAWPIIPPSARRSTGEKVPRQLRGPHDHARNPRKRSGRTNHERRIESQQAMAMEVVEEPRKVDENPASAVGRDGGLQQPLDPQAVPVNPYDDPKYFSTLAVFGNNGTERPVFKFHKHPETVEEQWAEFKYGLHGQPPVERLEELYRAKWRNSTYGRSWFTRRKAFWDKVKEMLAEGRTEQEALGVMSRLAEEGGVPSLIARLCRERGQGSRKGRSRLPSKKRLRGDSCDEEGAIDSGSESDDEAVPVSSKDERSFHALELSYERVLYFDVLNGLASEYVLDATADDMLFQALPFEWSTELLATRRQQAGRRGLVKLNEWN</sequence>
<evidence type="ECO:0000313" key="3">
    <source>
        <dbReference type="EMBL" id="TKW51517.1"/>
    </source>
</evidence>